<dbReference type="PANTHER" id="PTHR14969">
    <property type="entry name" value="SPHINGOSINE-1-PHOSPHATE PHOSPHOHYDROLASE"/>
    <property type="match status" value="1"/>
</dbReference>
<gene>
    <name evidence="3" type="ORF">AUC43_07425</name>
</gene>
<dbReference type="KEGG" id="hyg:AUC43_07425"/>
<dbReference type="AlphaFoldDB" id="A0A0U4C424"/>
<feature type="transmembrane region" description="Helical" evidence="1">
    <location>
        <begin position="34"/>
        <end position="50"/>
    </location>
</feature>
<feature type="transmembrane region" description="Helical" evidence="1">
    <location>
        <begin position="62"/>
        <end position="81"/>
    </location>
</feature>
<keyword evidence="1" id="KW-1133">Transmembrane helix</keyword>
<dbReference type="Proteomes" id="UP000059542">
    <property type="component" value="Chromosome"/>
</dbReference>
<name>A0A0U4C424_9BACT</name>
<evidence type="ECO:0000256" key="1">
    <source>
        <dbReference type="SAM" id="Phobius"/>
    </source>
</evidence>
<keyword evidence="4" id="KW-1185">Reference proteome</keyword>
<dbReference type="OrthoDB" id="9789113at2"/>
<dbReference type="InterPro" id="IPR036938">
    <property type="entry name" value="PAP2/HPO_sf"/>
</dbReference>
<keyword evidence="1" id="KW-0812">Transmembrane</keyword>
<dbReference type="Pfam" id="PF01569">
    <property type="entry name" value="PAP2"/>
    <property type="match status" value="1"/>
</dbReference>
<keyword evidence="1" id="KW-0472">Membrane</keyword>
<evidence type="ECO:0000259" key="2">
    <source>
        <dbReference type="SMART" id="SM00014"/>
    </source>
</evidence>
<dbReference type="RefSeq" id="WP_068191529.1">
    <property type="nucleotide sequence ID" value="NZ_CP013909.1"/>
</dbReference>
<organism evidence="3 4">
    <name type="scientific">Hymenobacter sedentarius</name>
    <dbReference type="NCBI Taxonomy" id="1411621"/>
    <lineage>
        <taxon>Bacteria</taxon>
        <taxon>Pseudomonadati</taxon>
        <taxon>Bacteroidota</taxon>
        <taxon>Cytophagia</taxon>
        <taxon>Cytophagales</taxon>
        <taxon>Hymenobacteraceae</taxon>
        <taxon>Hymenobacter</taxon>
    </lineage>
</organism>
<dbReference type="PANTHER" id="PTHR14969:SF13">
    <property type="entry name" value="AT30094P"/>
    <property type="match status" value="1"/>
</dbReference>
<feature type="domain" description="Phosphatidic acid phosphatase type 2/haloperoxidase" evidence="2">
    <location>
        <begin position="63"/>
        <end position="183"/>
    </location>
</feature>
<feature type="transmembrane region" description="Helical" evidence="1">
    <location>
        <begin position="126"/>
        <end position="155"/>
    </location>
</feature>
<evidence type="ECO:0000313" key="3">
    <source>
        <dbReference type="EMBL" id="ALW84936.1"/>
    </source>
</evidence>
<dbReference type="SUPFAM" id="SSF48317">
    <property type="entry name" value="Acid phosphatase/Vanadium-dependent haloperoxidase"/>
    <property type="match status" value="1"/>
</dbReference>
<protein>
    <recommendedName>
        <fullName evidence="2">Phosphatidic acid phosphatase type 2/haloperoxidase domain-containing protein</fullName>
    </recommendedName>
</protein>
<sequence length="235" mass="26429">MNPFDYHFITFINQFARKSGFFDSVASEFVTNNILKGGILSALLWFLWFSAPVPDRTRVRQVLVATLMGALLAMLISRVLVHELPFRPRPLYNKELHFVAPIADWRTNEIASFTDLNSMPSDTATLVFALVTGMLLVSWRIGLPALVYAVVFVCLPRVYGGVHNPTDLLAGAVLGTSCVLLATRPRLLQRLAVPVLVFGKRYPGLFYASLFFFTSQVSSMFDDVREFLSFFLLTH</sequence>
<dbReference type="InterPro" id="IPR000326">
    <property type="entry name" value="PAP2/HPO"/>
</dbReference>
<dbReference type="STRING" id="1411621.AUC43_07425"/>
<reference evidence="3 4" key="1">
    <citation type="submission" date="2015-12" db="EMBL/GenBank/DDBJ databases">
        <authorList>
            <person name="Shamseldin A."/>
            <person name="Moawad H."/>
            <person name="Abd El-Rahim W.M."/>
            <person name="Sadowsky M.J."/>
        </authorList>
    </citation>
    <scope>NUCLEOTIDE SEQUENCE [LARGE SCALE GENOMIC DNA]</scope>
    <source>
        <strain evidence="3 4">DG5B</strain>
    </source>
</reference>
<dbReference type="EMBL" id="CP013909">
    <property type="protein sequence ID" value="ALW84936.1"/>
    <property type="molecule type" value="Genomic_DNA"/>
</dbReference>
<dbReference type="Gene3D" id="1.20.144.10">
    <property type="entry name" value="Phosphatidic acid phosphatase type 2/haloperoxidase"/>
    <property type="match status" value="1"/>
</dbReference>
<dbReference type="SMART" id="SM00014">
    <property type="entry name" value="acidPPc"/>
    <property type="match status" value="1"/>
</dbReference>
<accession>A0A0U4C424</accession>
<evidence type="ECO:0000313" key="4">
    <source>
        <dbReference type="Proteomes" id="UP000059542"/>
    </source>
</evidence>
<proteinExistence type="predicted"/>